<dbReference type="EMBL" id="AP017380">
    <property type="protein sequence ID" value="BAU77546.1"/>
    <property type="molecule type" value="Genomic_DNA"/>
</dbReference>
<proteinExistence type="predicted"/>
<name>A0A143T009_STRAW</name>
<evidence type="ECO:0000256" key="1">
    <source>
        <dbReference type="ARBA" id="ARBA00022603"/>
    </source>
</evidence>
<dbReference type="InterPro" id="IPR029063">
    <property type="entry name" value="SAM-dependent_MTases_sf"/>
</dbReference>
<dbReference type="SUPFAM" id="SSF53335">
    <property type="entry name" value="S-adenosyl-L-methionine-dependent methyltransferases"/>
    <property type="match status" value="1"/>
</dbReference>
<dbReference type="PANTHER" id="PTHR44942">
    <property type="entry name" value="METHYLTRANSF_11 DOMAIN-CONTAINING PROTEIN"/>
    <property type="match status" value="1"/>
</dbReference>
<dbReference type="GO" id="GO:0032259">
    <property type="term" value="P:methylation"/>
    <property type="evidence" value="ECO:0007669"/>
    <property type="project" value="UniProtKB-KW"/>
</dbReference>
<evidence type="ECO:0000313" key="3">
    <source>
        <dbReference type="EMBL" id="BAU77546.1"/>
    </source>
</evidence>
<sequence length="258" mass="28193">MHIDGRAVFGVAAEEYDRMRPDYPLGGLSQALKAGPSGGAALDVGCGTGKLGRALRSLGFETTGIEPDKRMATVAATSGLAVEVASFEDWDPGSRRYDIVASGQAWHWLAPGSRAPKASDCLKPGGKLLLAWNIGSHRPDVADALASVYQEFADEDYLTDGRQESEEEQSPIDFELFETELWEVGFERVRLDAIPWRRRYSAAEWRSLLATESGHLSLPSDRRSLILDAVQHRVASMPGGGLEVAYECVLLTGCWPRR</sequence>
<gene>
    <name evidence="3" type="ORF">SAVERM_2p102</name>
</gene>
<keyword evidence="2 3" id="KW-0808">Transferase</keyword>
<dbReference type="InterPro" id="IPR051052">
    <property type="entry name" value="Diverse_substrate_MTase"/>
</dbReference>
<dbReference type="AlphaFoldDB" id="A0A143T009"/>
<protein>
    <submittedName>
        <fullName evidence="3">Putative methyltransferase</fullName>
    </submittedName>
</protein>
<dbReference type="GO" id="GO:0008168">
    <property type="term" value="F:methyltransferase activity"/>
    <property type="evidence" value="ECO:0007669"/>
    <property type="project" value="UniProtKB-KW"/>
</dbReference>
<geneLocation type="plasmid" evidence="3">
    <name>SAP2</name>
</geneLocation>
<accession>A0A143T009</accession>
<dbReference type="Gene3D" id="3.40.50.150">
    <property type="entry name" value="Vaccinia Virus protein VP39"/>
    <property type="match status" value="1"/>
</dbReference>
<organism evidence="3">
    <name type="scientific">Streptomyces avermitilis (strain ATCC 31267 / DSM 46492 / JCM 5070 / NBRC 14893 / NCIMB 12804 / NRRL 8165 / MA-4680)</name>
    <dbReference type="NCBI Taxonomy" id="227882"/>
    <lineage>
        <taxon>Bacteria</taxon>
        <taxon>Bacillati</taxon>
        <taxon>Actinomycetota</taxon>
        <taxon>Actinomycetes</taxon>
        <taxon>Kitasatosporales</taxon>
        <taxon>Streptomycetaceae</taxon>
        <taxon>Streptomyces</taxon>
    </lineage>
</organism>
<keyword evidence="3" id="KW-0614">Plasmid</keyword>
<dbReference type="CDD" id="cd02440">
    <property type="entry name" value="AdoMet_MTases"/>
    <property type="match status" value="1"/>
</dbReference>
<evidence type="ECO:0000256" key="2">
    <source>
        <dbReference type="ARBA" id="ARBA00022679"/>
    </source>
</evidence>
<dbReference type="RefSeq" id="WP_078936772.1">
    <property type="nucleotide sequence ID" value="NZ_BAVY01000055.1"/>
</dbReference>
<reference evidence="3" key="1">
    <citation type="submission" date="2016-03" db="EMBL/GenBank/DDBJ databases">
        <title>Complete sequence of the second linear plasmid SAP2 of Streptomyces avermitilis.</title>
        <authorList>
            <person name="Ikeda H."/>
        </authorList>
    </citation>
    <scope>NUCLEOTIDE SEQUENCE</scope>
    <source>
        <strain evidence="3">MA-4680</strain>
        <plasmid evidence="3">SAP2</plasmid>
    </source>
</reference>
<dbReference type="Pfam" id="PF13489">
    <property type="entry name" value="Methyltransf_23"/>
    <property type="match status" value="1"/>
</dbReference>
<dbReference type="OrthoDB" id="9797252at2"/>
<dbReference type="PANTHER" id="PTHR44942:SF4">
    <property type="entry name" value="METHYLTRANSFERASE TYPE 11 DOMAIN-CONTAINING PROTEIN"/>
    <property type="match status" value="1"/>
</dbReference>
<keyword evidence="1 3" id="KW-0489">Methyltransferase</keyword>